<accession>H8KVG1</accession>
<dbReference type="Pfam" id="PF01266">
    <property type="entry name" value="DAO"/>
    <property type="match status" value="1"/>
</dbReference>
<dbReference type="InterPro" id="IPR036188">
    <property type="entry name" value="FAD/NAD-bd_sf"/>
</dbReference>
<evidence type="ECO:0000313" key="2">
    <source>
        <dbReference type="EMBL" id="AFD06341.1"/>
    </source>
</evidence>
<dbReference type="OrthoDB" id="571248at2"/>
<dbReference type="AlphaFoldDB" id="H8KVG1"/>
<name>H8KVG1_SOLCM</name>
<dbReference type="Gene3D" id="3.30.9.10">
    <property type="entry name" value="D-Amino Acid Oxidase, subunit A, domain 2"/>
    <property type="match status" value="1"/>
</dbReference>
<dbReference type="GO" id="GO:0005737">
    <property type="term" value="C:cytoplasm"/>
    <property type="evidence" value="ECO:0007669"/>
    <property type="project" value="TreeGrafter"/>
</dbReference>
<dbReference type="HOGENOM" id="CLU_007884_3_1_10"/>
<dbReference type="EMBL" id="CP003349">
    <property type="protein sequence ID" value="AFD06341.1"/>
    <property type="molecule type" value="Genomic_DNA"/>
</dbReference>
<evidence type="ECO:0000313" key="3">
    <source>
        <dbReference type="Proteomes" id="UP000007590"/>
    </source>
</evidence>
<evidence type="ECO:0000259" key="1">
    <source>
        <dbReference type="Pfam" id="PF01266"/>
    </source>
</evidence>
<dbReference type="PANTHER" id="PTHR13847:SF201">
    <property type="entry name" value="PUTATIBE OXIDOREDUCTASE"/>
    <property type="match status" value="1"/>
</dbReference>
<sequence>MDLRSGIPYWLIKNGLPFNFPKLEKDLRTDILILGGGISGALCGYYFTKAGIDCAIIDARSIGLGSSCASTGLLQYEIDMPLYKLIKIRGEKEAVKSYKLCEESIYKLQDIANEIKLSDFQHKKSFFFASYKKHKALIDNEYIVRKKHGFNVEKLDKQRIQKEFTFTSEGGILSQSGAQTDTYMLVHLLHQWSKKKGVPIFDRTNVVKFDHRSRGVILTTENGCTVTAKKIVYATGYESVNYIAEKLFTLTSTYVIASEQYSTDNFWSFDNCLLWETASPYLYLRSTTDHRIVIGGKDESFFNPKKRDALLKEKGKALERSFKSKFPMIDFKTEFSWTGTFSSTPDGLPFIGPYKKLANSYFALGFGGNGITFNVIAAEIIRDLILKRSNQDAHLFRFDR</sequence>
<feature type="domain" description="FAD dependent oxidoreductase" evidence="1">
    <location>
        <begin position="30"/>
        <end position="384"/>
    </location>
</feature>
<dbReference type="STRING" id="929556.Solca_1247"/>
<keyword evidence="3" id="KW-1185">Reference proteome</keyword>
<proteinExistence type="predicted"/>
<dbReference type="KEGG" id="scn:Solca_1247"/>
<dbReference type="Gene3D" id="3.50.50.60">
    <property type="entry name" value="FAD/NAD(P)-binding domain"/>
    <property type="match status" value="1"/>
</dbReference>
<reference evidence="2" key="1">
    <citation type="submission" date="2012-02" db="EMBL/GenBank/DDBJ databases">
        <title>The complete genome of Solitalea canadensis DSM 3403.</title>
        <authorList>
            <consortium name="US DOE Joint Genome Institute (JGI-PGF)"/>
            <person name="Lucas S."/>
            <person name="Copeland A."/>
            <person name="Lapidus A."/>
            <person name="Glavina del Rio T."/>
            <person name="Dalin E."/>
            <person name="Tice H."/>
            <person name="Bruce D."/>
            <person name="Goodwin L."/>
            <person name="Pitluck S."/>
            <person name="Peters L."/>
            <person name="Ovchinnikova G."/>
            <person name="Lu M."/>
            <person name="Kyrpides N."/>
            <person name="Mavromatis K."/>
            <person name="Ivanova N."/>
            <person name="Brettin T."/>
            <person name="Detter J.C."/>
            <person name="Han C."/>
            <person name="Larimer F."/>
            <person name="Land M."/>
            <person name="Hauser L."/>
            <person name="Markowitz V."/>
            <person name="Cheng J.-F."/>
            <person name="Hugenholtz P."/>
            <person name="Woyke T."/>
            <person name="Wu D."/>
            <person name="Spring S."/>
            <person name="Schroeder M."/>
            <person name="Kopitz M."/>
            <person name="Brambilla E."/>
            <person name="Klenk H.-P."/>
            <person name="Eisen J.A."/>
        </authorList>
    </citation>
    <scope>NUCLEOTIDE SEQUENCE</scope>
    <source>
        <strain evidence="2">DSM 3403</strain>
    </source>
</reference>
<dbReference type="PANTHER" id="PTHR13847">
    <property type="entry name" value="SARCOSINE DEHYDROGENASE-RELATED"/>
    <property type="match status" value="1"/>
</dbReference>
<organism evidence="2 3">
    <name type="scientific">Solitalea canadensis (strain ATCC 29591 / DSM 3403 / JCM 21819 / LMG 8368 / NBRC 15130 / NCIMB 12057 / USAM 9D)</name>
    <name type="common">Flexibacter canadensis</name>
    <dbReference type="NCBI Taxonomy" id="929556"/>
    <lineage>
        <taxon>Bacteria</taxon>
        <taxon>Pseudomonadati</taxon>
        <taxon>Bacteroidota</taxon>
        <taxon>Sphingobacteriia</taxon>
        <taxon>Sphingobacteriales</taxon>
        <taxon>Sphingobacteriaceae</taxon>
        <taxon>Solitalea</taxon>
    </lineage>
</organism>
<protein>
    <submittedName>
        <fullName evidence="2">Glycine/D-amino acid oxidase, deaminating</fullName>
    </submittedName>
</protein>
<dbReference type="eggNOG" id="COG0665">
    <property type="taxonomic scope" value="Bacteria"/>
</dbReference>
<gene>
    <name evidence="2" type="ordered locus">Solca_1247</name>
</gene>
<dbReference type="RefSeq" id="WP_014679568.1">
    <property type="nucleotide sequence ID" value="NC_017770.1"/>
</dbReference>
<dbReference type="SUPFAM" id="SSF51905">
    <property type="entry name" value="FAD/NAD(P)-binding domain"/>
    <property type="match status" value="1"/>
</dbReference>
<dbReference type="Proteomes" id="UP000007590">
    <property type="component" value="Chromosome"/>
</dbReference>
<dbReference type="InterPro" id="IPR006076">
    <property type="entry name" value="FAD-dep_OxRdtase"/>
</dbReference>